<gene>
    <name evidence="2" type="ORF">Q8A67_006537</name>
</gene>
<name>A0AA88U1D0_9TELE</name>
<evidence type="ECO:0000313" key="3">
    <source>
        <dbReference type="Proteomes" id="UP001187343"/>
    </source>
</evidence>
<dbReference type="SUPFAM" id="SSF54001">
    <property type="entry name" value="Cysteine proteinases"/>
    <property type="match status" value="1"/>
</dbReference>
<evidence type="ECO:0000256" key="1">
    <source>
        <dbReference type="SAM" id="MobiDB-lite"/>
    </source>
</evidence>
<dbReference type="EMBL" id="JAUYZG010000006">
    <property type="protein sequence ID" value="KAK2904738.1"/>
    <property type="molecule type" value="Genomic_DNA"/>
</dbReference>
<feature type="compositionally biased region" description="Polar residues" evidence="1">
    <location>
        <begin position="1"/>
        <end position="21"/>
    </location>
</feature>
<dbReference type="Proteomes" id="UP001187343">
    <property type="component" value="Unassembled WGS sequence"/>
</dbReference>
<reference evidence="2" key="1">
    <citation type="submission" date="2023-08" db="EMBL/GenBank/DDBJ databases">
        <title>Chromosome-level Genome Assembly of mud carp (Cirrhinus molitorella).</title>
        <authorList>
            <person name="Liu H."/>
        </authorList>
    </citation>
    <scope>NUCLEOTIDE SEQUENCE</scope>
    <source>
        <strain evidence="2">Prfri</strain>
        <tissue evidence="2">Muscle</tissue>
    </source>
</reference>
<sequence>MHTQTSESMTTSEAPGTSNTTEHQEEDRSTQSTNDASSQLTELWEKNDTEVVVSVVPSQIRGNSYIIHHSELLSLRPHNWLTGEVNFDDYKAIVSFVNIENMHWKFLYINAAESCVYSIDPSKNSAEQEESDLAANKFSLSPAMPPLPESGLFLFHIGLLYLVSIQLTGGICPARPLRCVATDGTPSWCPHSAPLFTGHSAVT</sequence>
<comment type="caution">
    <text evidence="2">The sequence shown here is derived from an EMBL/GenBank/DDBJ whole genome shotgun (WGS) entry which is preliminary data.</text>
</comment>
<protein>
    <submittedName>
        <fullName evidence="2">Uncharacterized protein</fullName>
    </submittedName>
</protein>
<evidence type="ECO:0000313" key="2">
    <source>
        <dbReference type="EMBL" id="KAK2904738.1"/>
    </source>
</evidence>
<organism evidence="2 3">
    <name type="scientific">Cirrhinus molitorella</name>
    <name type="common">mud carp</name>
    <dbReference type="NCBI Taxonomy" id="172907"/>
    <lineage>
        <taxon>Eukaryota</taxon>
        <taxon>Metazoa</taxon>
        <taxon>Chordata</taxon>
        <taxon>Craniata</taxon>
        <taxon>Vertebrata</taxon>
        <taxon>Euteleostomi</taxon>
        <taxon>Actinopterygii</taxon>
        <taxon>Neopterygii</taxon>
        <taxon>Teleostei</taxon>
        <taxon>Ostariophysi</taxon>
        <taxon>Cypriniformes</taxon>
        <taxon>Cyprinidae</taxon>
        <taxon>Labeoninae</taxon>
        <taxon>Labeonini</taxon>
        <taxon>Cirrhinus</taxon>
    </lineage>
</organism>
<accession>A0AA88U1D0</accession>
<feature type="region of interest" description="Disordered" evidence="1">
    <location>
        <begin position="1"/>
        <end position="38"/>
    </location>
</feature>
<dbReference type="AlphaFoldDB" id="A0AA88U1D0"/>
<dbReference type="InterPro" id="IPR038765">
    <property type="entry name" value="Papain-like_cys_pep_sf"/>
</dbReference>
<proteinExistence type="predicted"/>
<keyword evidence="3" id="KW-1185">Reference proteome</keyword>